<dbReference type="Proteomes" id="UP000238390">
    <property type="component" value="Chromosome"/>
</dbReference>
<accession>A0A2R3ITP9</accession>
<reference evidence="2 3" key="1">
    <citation type="submission" date="2018-02" db="EMBL/GenBank/DDBJ databases">
        <title>FDA/CDC Antimicrobial Resistant Isolate Bank Genome Sequencing.</title>
        <authorList>
            <person name="Benahmed F.H."/>
            <person name="Lutgring J.D."/>
            <person name="Yoo B."/>
            <person name="Machado M."/>
            <person name="Brown A."/>
            <person name="McAllister G."/>
            <person name="Perry A."/>
            <person name="Halpin A.L."/>
            <person name="Vavikolanu K."/>
            <person name="Ott S."/>
            <person name="Zhao X."/>
            <person name="Tallon L.J."/>
            <person name="Sadzewicz L."/>
            <person name="Aluvathingal J."/>
            <person name="Nadendla S."/>
            <person name="Voskania-kordi A."/>
            <person name="Simonyan V."/>
            <person name="Patel J."/>
            <person name="Shawar R.M."/>
        </authorList>
    </citation>
    <scope>NUCLEOTIDE SEQUENCE [LARGE SCALE GENOMIC DNA]</scope>
    <source>
        <strain evidence="2 3">AR_0356</strain>
    </source>
</reference>
<keyword evidence="1" id="KW-0472">Membrane</keyword>
<feature type="transmembrane region" description="Helical" evidence="1">
    <location>
        <begin position="280"/>
        <end position="306"/>
    </location>
</feature>
<feature type="transmembrane region" description="Helical" evidence="1">
    <location>
        <begin position="250"/>
        <end position="268"/>
    </location>
</feature>
<keyword evidence="1" id="KW-0812">Transmembrane</keyword>
<proteinExistence type="predicted"/>
<evidence type="ECO:0000256" key="1">
    <source>
        <dbReference type="SAM" id="Phobius"/>
    </source>
</evidence>
<feature type="transmembrane region" description="Helical" evidence="1">
    <location>
        <begin position="318"/>
        <end position="341"/>
    </location>
</feature>
<feature type="transmembrane region" description="Helical" evidence="1">
    <location>
        <begin position="192"/>
        <end position="214"/>
    </location>
</feature>
<gene>
    <name evidence="2" type="ORF">CSB93_5821</name>
</gene>
<evidence type="ECO:0000313" key="3">
    <source>
        <dbReference type="Proteomes" id="UP000238390"/>
    </source>
</evidence>
<evidence type="ECO:0000313" key="2">
    <source>
        <dbReference type="EMBL" id="AVK05213.1"/>
    </source>
</evidence>
<organism evidence="2 3">
    <name type="scientific">Pseudomonas paraeruginosa</name>
    <dbReference type="NCBI Taxonomy" id="2994495"/>
    <lineage>
        <taxon>Bacteria</taxon>
        <taxon>Pseudomonadati</taxon>
        <taxon>Pseudomonadota</taxon>
        <taxon>Gammaproteobacteria</taxon>
        <taxon>Pseudomonadales</taxon>
        <taxon>Pseudomonadaceae</taxon>
        <taxon>Pseudomonas</taxon>
    </lineage>
</organism>
<dbReference type="EMBL" id="CP027169">
    <property type="protein sequence ID" value="AVK05213.1"/>
    <property type="molecule type" value="Genomic_DNA"/>
</dbReference>
<name>A0A2R3ITP9_9PSED</name>
<keyword evidence="3" id="KW-1185">Reference proteome</keyword>
<protein>
    <recommendedName>
        <fullName evidence="4">Phage tail tape measure protein</fullName>
    </recommendedName>
</protein>
<dbReference type="AlphaFoldDB" id="A0A2R3ITP9"/>
<evidence type="ECO:0008006" key="4">
    <source>
        <dbReference type="Google" id="ProtNLM"/>
    </source>
</evidence>
<keyword evidence="1" id="KW-1133">Transmembrane helix</keyword>
<sequence>MKPSGWPTRDRIMESTNQTAAGPAKGLQDYLGEFREALSQVQSVARIVQGTAAALLGGLTGYLDDSLKGLEALDQGEDALGPIGPEAIRSVQDYRQAVTEVDALVAALNLRVALGLAPTLGNLAQRFERFVQGNREALLEGLGKALEVIAQVIDALGNFVWALDELVGATLGWRTTLTLLGGTLLWLGRTSLLAFASNPLTLLIAALAALILLVDDFVTYLRGGDSLFGGFWGGLRDAVADASAFIEENLQGVLAVASFVGTALLTAVPLSSWGAGLARLFLAANLAIGGLLGGIGGFGAALRGVATTVGLVGNALRIAFLANPVGLLIAAVVALAVLVALNFERIKTVAAAAWDFVVARAVAVFASLQEVFAPLLRWYGNLFGLVGDLLSGNFSAALERVRALWEQLTGFFRSGIEAIGGLFGGLRDYLWFDLPDLDPRPWLLALGEAAAAMAALLQAALDAAWDALLAKAGEVLEGLRAAFGSLGDWLSGLFGRIGETIVRALGGVFGTLLKLWGDSLASASGLLGKALEALGELFPASGEGVPQKVPATLRAAATQALGQVDAAQAGASPYISPPSAWTPGIVTGSGDSPVNNQNVRIDIVTSDPVQAGQTAAAEIQRLNQRATRNYANRFKQ</sequence>